<keyword evidence="1" id="KW-0802">TPR repeat</keyword>
<dbReference type="PROSITE" id="PS50005">
    <property type="entry name" value="TPR"/>
    <property type="match status" value="1"/>
</dbReference>
<dbReference type="Proteomes" id="UP000274756">
    <property type="component" value="Unassembled WGS sequence"/>
</dbReference>
<dbReference type="PANTHER" id="PTHR16091:SF1">
    <property type="entry name" value="TETRATRICOPEPTIDE REPEAT PROTEIN 17"/>
    <property type="match status" value="1"/>
</dbReference>
<gene>
    <name evidence="2" type="ORF">DME_LOCUS6092</name>
</gene>
<reference evidence="2 3" key="1">
    <citation type="submission" date="2018-11" db="EMBL/GenBank/DDBJ databases">
        <authorList>
            <consortium name="Pathogen Informatics"/>
        </authorList>
    </citation>
    <scope>NUCLEOTIDE SEQUENCE [LARGE SCALE GENOMIC DNA]</scope>
</reference>
<feature type="repeat" description="TPR" evidence="1">
    <location>
        <begin position="187"/>
        <end position="220"/>
    </location>
</feature>
<dbReference type="GO" id="GO:0030041">
    <property type="term" value="P:actin filament polymerization"/>
    <property type="evidence" value="ECO:0007669"/>
    <property type="project" value="TreeGrafter"/>
</dbReference>
<dbReference type="AlphaFoldDB" id="A0A3P7T0T6"/>
<proteinExistence type="predicted"/>
<dbReference type="GO" id="GO:0015629">
    <property type="term" value="C:actin cytoskeleton"/>
    <property type="evidence" value="ECO:0007669"/>
    <property type="project" value="TreeGrafter"/>
</dbReference>
<sequence>MQDQTVSTWVSVTAKGVNFEEFMDMKSEVSHVANAEPVCPDLKHSSLVTLDHLPAYRLHDQFIFYKPEKALTDAFQGLGNGRERMEQVASRIANAMSPSKKNRSLKNISSSDTNIHWTLSTASTLYWRVKGDAVNAIKCLRHSLNNSPADMKDISLLSMANIYHQAGFLHSALIACGSALGISPNLVAIHFTLANIYSSMADYNNALQFYYSTLSLQSNFEPAKERIRIIYCNSGQSVNLRNRFEVL</sequence>
<dbReference type="EMBL" id="UYYG01001154">
    <property type="protein sequence ID" value="VDN56119.1"/>
    <property type="molecule type" value="Genomic_DNA"/>
</dbReference>
<dbReference type="SMART" id="SM00028">
    <property type="entry name" value="TPR"/>
    <property type="match status" value="2"/>
</dbReference>
<dbReference type="InterPro" id="IPR011990">
    <property type="entry name" value="TPR-like_helical_dom_sf"/>
</dbReference>
<dbReference type="PANTHER" id="PTHR16091">
    <property type="entry name" value="TTC17 PROTEIN"/>
    <property type="match status" value="1"/>
</dbReference>
<keyword evidence="3" id="KW-1185">Reference proteome</keyword>
<evidence type="ECO:0000313" key="3">
    <source>
        <dbReference type="Proteomes" id="UP000274756"/>
    </source>
</evidence>
<evidence type="ECO:0000313" key="2">
    <source>
        <dbReference type="EMBL" id="VDN56119.1"/>
    </source>
</evidence>
<dbReference type="InterPro" id="IPR019734">
    <property type="entry name" value="TPR_rpt"/>
</dbReference>
<name>A0A3P7T0T6_DRAME</name>
<dbReference type="Gene3D" id="1.25.40.10">
    <property type="entry name" value="Tetratricopeptide repeat domain"/>
    <property type="match status" value="1"/>
</dbReference>
<dbReference type="GO" id="GO:0005737">
    <property type="term" value="C:cytoplasm"/>
    <property type="evidence" value="ECO:0007669"/>
    <property type="project" value="TreeGrafter"/>
</dbReference>
<accession>A0A3P7T0T6</accession>
<dbReference type="SUPFAM" id="SSF48452">
    <property type="entry name" value="TPR-like"/>
    <property type="match status" value="1"/>
</dbReference>
<organism evidence="2 3">
    <name type="scientific">Dracunculus medinensis</name>
    <name type="common">Guinea worm</name>
    <dbReference type="NCBI Taxonomy" id="318479"/>
    <lineage>
        <taxon>Eukaryota</taxon>
        <taxon>Metazoa</taxon>
        <taxon>Ecdysozoa</taxon>
        <taxon>Nematoda</taxon>
        <taxon>Chromadorea</taxon>
        <taxon>Rhabditida</taxon>
        <taxon>Spirurina</taxon>
        <taxon>Dracunculoidea</taxon>
        <taxon>Dracunculidae</taxon>
        <taxon>Dracunculus</taxon>
    </lineage>
</organism>
<protein>
    <submittedName>
        <fullName evidence="2">Uncharacterized protein</fullName>
    </submittedName>
</protein>
<evidence type="ECO:0000256" key="1">
    <source>
        <dbReference type="PROSITE-ProRule" id="PRU00339"/>
    </source>
</evidence>
<dbReference type="OrthoDB" id="2115703at2759"/>
<dbReference type="InterPro" id="IPR052630">
    <property type="entry name" value="TTC17"/>
</dbReference>